<proteinExistence type="predicted"/>
<name>A0A8J4B739_9CHLO</name>
<dbReference type="EMBL" id="BNCO01000020">
    <property type="protein sequence ID" value="GIL54953.1"/>
    <property type="molecule type" value="Genomic_DNA"/>
</dbReference>
<feature type="compositionally biased region" description="Polar residues" evidence="1">
    <location>
        <begin position="911"/>
        <end position="920"/>
    </location>
</feature>
<feature type="compositionally biased region" description="Gly residues" evidence="1">
    <location>
        <begin position="1275"/>
        <end position="1308"/>
    </location>
</feature>
<feature type="compositionally biased region" description="Polar residues" evidence="1">
    <location>
        <begin position="888"/>
        <end position="897"/>
    </location>
</feature>
<feature type="region of interest" description="Disordered" evidence="1">
    <location>
        <begin position="885"/>
        <end position="949"/>
    </location>
</feature>
<sequence length="2426" mass="248158">MRVGETPQQARPKGAERLHMAFQGLFADQDGDAWVPRASKADSSRFGVATGSTRTTAQSSRTSNVLRRSAQGPSVHDRTASPADKFLSPTRGVKKNASAVKSPVGPQGDVNRHTNRPVYTAVGISTPTVPNMSLMSKSATSGTRASGSTTSPGRQRRTQQRQQAQQLQPAVQDANTKPSPTKGASVGSTTSAVIAALAMDAALPDLDATAMAMLETIMAGVGTPSPCQSPSFNYLAPAVVTPVKTPASTAVRSPLGPVAKSAKVPMSPSRLGTAGAAAMGPEDATGPAQLTQQLLQQHQQQFSQTQRQQTQHPTAGAQNVVATCGGSEATSASASASRQRSLQMQMQSPKTQQSRMPSSPRSHYAPVQQQVQFGTGASGPVWGISGGAGRKLKTSATQSLPADHPSVLSPHVQELSRPPAQAQPQQPQMHQQGLPIPSGGSFLTSGEMGADAKPHPAEESLQARTCRLLAHASDSPSAHRPAGSHSATHFHDTASAAASNAASGGGTALVSPGSRAVMKRLYRSHLAGSLSSRTLKSPKDEPRRPTTYAELQGTSRLHHGQYHQHERPSTAGQPQQQDLQRSSRSSLPVTAVPFSEAQDSNNNRKLMTSGDASIATATGERTDGPLNQPGINEIAVASEGPASRRSCTDMDRLSMPSSAAATACTSPSGRFPSGNGSNGRFPSGPGLALPEAIAERGVMGLKPKKLQKSRSQQQAVLRQREEQQDSVAAPKRSGDAGSPPAHAKANPKRGAGLLGGLFSCFGFAGASAKPSSGTLTLPIEDVTVDDGEEVQPATEVMSSVEEKVMTADPPSAPAPVVPEPVKHPQIHVPLKTTSPYVPIKTVAAVAAALSISPTSAAAHVGADSRLLMLLQAELATMRPAACTAELASGSSPPSRATTGVAADATDKTKGNPASTQQHPQSLAEGNLGGVSPCTPRPSGGGAASSGGQQLETLPAPAVQALQSKSPSLPGLGNRQPPGMMPCSPDAPGNAISASRSPIGPTHLRHEDGDSVLRGSVDVHPTVASSLSFSPAVPMSRPQTYTRVCSVVPTGGVRPGQPLNVALEAAATAGNGGGNGVSFPEPTKPESHDTALGAPAPLLEQPLGPCLDLGLGLTSQPPLPGPKVHANPQGQMLQRLADDNAETMCMNLSISDSTAGASTALVPALPISGPCDPVGSTTPQAQRSNRKRSRATHAGFSSSALSQLDARKLAAMPLEEMLEQIQAAIVAEDLATGRTPQHGTSGGGLSDDGSILPMPPVMAKARSGSLRRRKSTAGGRATGAGLHSGGGGGGNPSRGGRSSDGGTRGGAAGVGTVQTTLMKAASTAALLGNGRRRRRVKNRSPAAARRRQLLASNNALPTTQLYYFHGSQAVPVSPYGRRSDGAGNASQPVWRHGGRALAFNGFGFAGSTSSISPRISGYDSFVRQPPYKKPQLSTPGALPSVMPPGLISANPSYGGVTGGGAGGSPSLLRASLTMSPPPPIAIAKSPVPVRAPGVSHAHIRAARRILDVDDAPVPRAPGYSATLVSTSSSLKDVSPNITTKKETPPDVLSAPVTSCLNISELLSRCNTNVIAQSAGGALTMAMPADRFSTCGVVPNALGRPKKQHQRADRRSECIICRGVATMGGAIPIVASDLAPSKDTVLRGEAPVTMASLTTSAPPEDAVQVRTSGDDNSSESYKPRVVSVSLTELFRQVAGQSGDYVSGGGPNSNLAAGAPGSGMVVPRREGRRSAGGAVKSTHAMEQATAAAAPAIAVAASMPGLPCRQELRASKGALLPHTLAARSSGGGCEERVGTEPARSPVGYLELLQAYGQVIGSRAAALPHYAMPISSRGTSAAGGGSNGSAAGRTSTTELEAHGGDSNPLSSPLGRSAACIVSGRLATGSYAQTAALRPCTPAAAAVVSSAAGKAAAVQLLEPIYCDATNAPNGTNADVGIPLGLALVDAANATASPTHGPDALTASSSTSSVLAQAPSTVKQEGTEGLESTTAVRGGSTRLLEDTANSGGSSDTMSSIKLDAATAVDADDITACGGGSNSARMESCGSALQKEVESGEMDGIREDLTPTPSELLLVVSSRLKYVSGASRTTEEVPSMIRELPMRPPSPSENGVLQPPSTTEDAVAQPPPSTERLAILLQSLTEDAVLPQPPSPTEDTGVQSPAPTERLAPLPQSLTEDAVLPQPPAPTEDTGVQSPAPTERLAPLPQSLTEDAVLPQPPAPTEDTGVQSLPPAEEAMVQLPPPAEEAVAQSLPPTEEEAVQSPPPTEEEVVQSLPPAEEAMVQLPPPAEEAVAQSLPPTEEEVVQSPPPTEDTGVQSLPPAEEAMVQLPPPAEEAVAQSLPPTEEAVQSPPPTEEEVVQSLPSTEEAMVQSSPPTDDAAMQPTPLPSPGPVSHMTLRRQSGTPFGDWRCVPFEACERSLDENDVILGTFTVSDDI</sequence>
<accession>A0A8J4B739</accession>
<feature type="region of interest" description="Disordered" evidence="1">
    <location>
        <begin position="2137"/>
        <end position="2265"/>
    </location>
</feature>
<feature type="compositionally biased region" description="Low complexity" evidence="1">
    <location>
        <begin position="418"/>
        <end position="432"/>
    </location>
</feature>
<feature type="region of interest" description="Disordered" evidence="1">
    <location>
        <begin position="1829"/>
        <end position="1861"/>
    </location>
</feature>
<feature type="compositionally biased region" description="Low complexity" evidence="1">
    <location>
        <begin position="573"/>
        <end position="588"/>
    </location>
</feature>
<feature type="compositionally biased region" description="Low complexity" evidence="1">
    <location>
        <begin position="1953"/>
        <end position="1969"/>
    </location>
</feature>
<feature type="compositionally biased region" description="Polar residues" evidence="1">
    <location>
        <begin position="123"/>
        <end position="135"/>
    </location>
</feature>
<feature type="region of interest" description="Disordered" evidence="1">
    <location>
        <begin position="2077"/>
        <end position="2120"/>
    </location>
</feature>
<feature type="region of interest" description="Disordered" evidence="1">
    <location>
        <begin position="329"/>
        <end position="365"/>
    </location>
</feature>
<keyword evidence="3" id="KW-1185">Reference proteome</keyword>
<evidence type="ECO:0000256" key="1">
    <source>
        <dbReference type="SAM" id="MobiDB-lite"/>
    </source>
</evidence>
<feature type="compositionally biased region" description="Low complexity" evidence="1">
    <location>
        <begin position="289"/>
        <end position="311"/>
    </location>
</feature>
<feature type="region of interest" description="Disordered" evidence="1">
    <location>
        <begin position="963"/>
        <end position="1007"/>
    </location>
</feature>
<organism evidence="2 3">
    <name type="scientific">Volvox africanus</name>
    <dbReference type="NCBI Taxonomy" id="51714"/>
    <lineage>
        <taxon>Eukaryota</taxon>
        <taxon>Viridiplantae</taxon>
        <taxon>Chlorophyta</taxon>
        <taxon>core chlorophytes</taxon>
        <taxon>Chlorophyceae</taxon>
        <taxon>CS clade</taxon>
        <taxon>Chlamydomonadales</taxon>
        <taxon>Volvocaceae</taxon>
        <taxon>Volvox</taxon>
    </lineage>
</organism>
<feature type="region of interest" description="Disordered" evidence="1">
    <location>
        <begin position="38"/>
        <end position="186"/>
    </location>
</feature>
<protein>
    <submittedName>
        <fullName evidence="2">Uncharacterized protein</fullName>
    </submittedName>
</protein>
<reference evidence="2" key="1">
    <citation type="journal article" date="2021" name="Proc. Natl. Acad. Sci. U.S.A.">
        <title>Three genomes in the algal genus Volvox reveal the fate of a haploid sex-determining region after a transition to homothallism.</title>
        <authorList>
            <person name="Yamamoto K."/>
            <person name="Hamaji T."/>
            <person name="Kawai-Toyooka H."/>
            <person name="Matsuzaki R."/>
            <person name="Takahashi F."/>
            <person name="Nishimura Y."/>
            <person name="Kawachi M."/>
            <person name="Noguchi H."/>
            <person name="Minakuchi Y."/>
            <person name="Umen J.G."/>
            <person name="Toyoda A."/>
            <person name="Nozaki H."/>
        </authorList>
    </citation>
    <scope>NUCLEOTIDE SEQUENCE</scope>
    <source>
        <strain evidence="2">NIES-3780</strain>
    </source>
</reference>
<feature type="compositionally biased region" description="Polar residues" evidence="1">
    <location>
        <begin position="2100"/>
        <end position="2112"/>
    </location>
</feature>
<feature type="compositionally biased region" description="Polar residues" evidence="1">
    <location>
        <begin position="1663"/>
        <end position="1674"/>
    </location>
</feature>
<feature type="compositionally biased region" description="Low complexity" evidence="1">
    <location>
        <begin position="658"/>
        <end position="668"/>
    </location>
</feature>
<feature type="region of interest" description="Disordered" evidence="1">
    <location>
        <begin position="658"/>
        <end position="688"/>
    </location>
</feature>
<feature type="region of interest" description="Disordered" evidence="1">
    <location>
        <begin position="1232"/>
        <end position="1308"/>
    </location>
</feature>
<feature type="region of interest" description="Disordered" evidence="1">
    <location>
        <begin position="1323"/>
        <end position="1345"/>
    </location>
</feature>
<feature type="region of interest" description="Disordered" evidence="1">
    <location>
        <begin position="2279"/>
        <end position="2397"/>
    </location>
</feature>
<feature type="compositionally biased region" description="Polar residues" evidence="1">
    <location>
        <begin position="1996"/>
        <end position="2005"/>
    </location>
</feature>
<comment type="caution">
    <text evidence="2">The sequence shown here is derived from an EMBL/GenBank/DDBJ whole genome shotgun (WGS) entry which is preliminary data.</text>
</comment>
<feature type="region of interest" description="Disordered" evidence="1">
    <location>
        <begin position="392"/>
        <end position="460"/>
    </location>
</feature>
<feature type="region of interest" description="Disordered" evidence="1">
    <location>
        <begin position="558"/>
        <end position="588"/>
    </location>
</feature>
<evidence type="ECO:0000313" key="3">
    <source>
        <dbReference type="Proteomes" id="UP000747399"/>
    </source>
</evidence>
<feature type="region of interest" description="Disordered" evidence="1">
    <location>
        <begin position="1651"/>
        <end position="1676"/>
    </location>
</feature>
<feature type="compositionally biased region" description="Low complexity" evidence="1">
    <location>
        <begin position="136"/>
        <end position="151"/>
    </location>
</feature>
<dbReference type="Proteomes" id="UP000747399">
    <property type="component" value="Unassembled WGS sequence"/>
</dbReference>
<feature type="region of interest" description="Disordered" evidence="1">
    <location>
        <begin position="702"/>
        <end position="748"/>
    </location>
</feature>
<gene>
    <name evidence="2" type="ORF">Vafri_10645</name>
</gene>
<feature type="region of interest" description="Disordered" evidence="1">
    <location>
        <begin position="259"/>
        <end position="317"/>
    </location>
</feature>
<feature type="region of interest" description="Disordered" evidence="1">
    <location>
        <begin position="1945"/>
        <end position="2005"/>
    </location>
</feature>
<feature type="region of interest" description="Disordered" evidence="1">
    <location>
        <begin position="1167"/>
        <end position="1201"/>
    </location>
</feature>
<feature type="compositionally biased region" description="Low complexity" evidence="1">
    <location>
        <begin position="49"/>
        <end position="63"/>
    </location>
</feature>
<feature type="compositionally biased region" description="Polar residues" evidence="1">
    <location>
        <begin position="2145"/>
        <end position="2154"/>
    </location>
</feature>
<evidence type="ECO:0000313" key="2">
    <source>
        <dbReference type="EMBL" id="GIL54953.1"/>
    </source>
</evidence>
<feature type="compositionally biased region" description="Polar residues" evidence="1">
    <location>
        <begin position="349"/>
        <end position="365"/>
    </location>
</feature>
<feature type="compositionally biased region" description="Low complexity" evidence="1">
    <location>
        <begin position="329"/>
        <end position="348"/>
    </location>
</feature>
<feature type="region of interest" description="Disordered" evidence="1">
    <location>
        <begin position="1698"/>
        <end position="1722"/>
    </location>
</feature>
<feature type="compositionally biased region" description="Low complexity" evidence="1">
    <location>
        <begin position="1839"/>
        <end position="1848"/>
    </location>
</feature>
<feature type="compositionally biased region" description="Basic residues" evidence="1">
    <location>
        <begin position="1329"/>
        <end position="1345"/>
    </location>
</feature>